<organism evidence="1 2">
    <name type="scientific">Corallococcus coralloides (strain ATCC 25202 / DSM 2259 / NBRC 100086 / M2)</name>
    <name type="common">Myxococcus coralloides</name>
    <dbReference type="NCBI Taxonomy" id="1144275"/>
    <lineage>
        <taxon>Bacteria</taxon>
        <taxon>Pseudomonadati</taxon>
        <taxon>Myxococcota</taxon>
        <taxon>Myxococcia</taxon>
        <taxon>Myxococcales</taxon>
        <taxon>Cystobacterineae</taxon>
        <taxon>Myxococcaceae</taxon>
        <taxon>Corallococcus</taxon>
    </lineage>
</organism>
<dbReference type="RefSeq" id="WP_014400353.1">
    <property type="nucleotide sequence ID" value="NC_017030.1"/>
</dbReference>
<reference evidence="2" key="2">
    <citation type="submission" date="2012-03" db="EMBL/GenBank/DDBJ databases">
        <title>Genome sequence of the fruiting myxobacterium Corallococcus coralloides DSM 2259.</title>
        <authorList>
            <person name="Huntley S."/>
            <person name="Zhang Y."/>
            <person name="Treuner-Lange A."/>
            <person name="Sensen C.W."/>
            <person name="Sogaard-Andersen L."/>
        </authorList>
    </citation>
    <scope>NUCLEOTIDE SEQUENCE [LARGE SCALE GENOMIC DNA]</scope>
    <source>
        <strain evidence="2">ATCC 25202 / DSM 2259 / NBRC 100086 / M2</strain>
    </source>
</reference>
<dbReference type="InParanoid" id="H8MQE0"/>
<dbReference type="Proteomes" id="UP000007587">
    <property type="component" value="Chromosome"/>
</dbReference>
<gene>
    <name evidence="1" type="ordered locus">COCOR_07573</name>
</gene>
<evidence type="ECO:0000313" key="1">
    <source>
        <dbReference type="EMBL" id="AFE07609.1"/>
    </source>
</evidence>
<dbReference type="STRING" id="1144275.COCOR_07573"/>
<dbReference type="HOGENOM" id="CLU_1649275_0_0_7"/>
<dbReference type="KEGG" id="ccx:COCOR_07573"/>
<reference evidence="1 2" key="1">
    <citation type="journal article" date="2012" name="J. Bacteriol.">
        <title>Complete Genome Sequence of the Fruiting Myxobacterium Corallococcus coralloides DSM 2259.</title>
        <authorList>
            <person name="Huntley S."/>
            <person name="Zhang Y."/>
            <person name="Treuner-Lange A."/>
            <person name="Kneip S."/>
            <person name="Sensen C.W."/>
            <person name="Sogaard-Andersen L."/>
        </authorList>
    </citation>
    <scope>NUCLEOTIDE SEQUENCE [LARGE SCALE GENOMIC DNA]</scope>
    <source>
        <strain evidence="2">ATCC 25202 / DSM 2259 / NBRC 100086 / M2</strain>
    </source>
</reference>
<dbReference type="EMBL" id="CP003389">
    <property type="protein sequence ID" value="AFE07609.1"/>
    <property type="molecule type" value="Genomic_DNA"/>
</dbReference>
<keyword evidence="2" id="KW-1185">Reference proteome</keyword>
<dbReference type="eggNOG" id="ENOG502ZU8M">
    <property type="taxonomic scope" value="Bacteria"/>
</dbReference>
<dbReference type="AlphaFoldDB" id="H8MQE0"/>
<accession>H8MQE0</accession>
<evidence type="ECO:0000313" key="2">
    <source>
        <dbReference type="Proteomes" id="UP000007587"/>
    </source>
</evidence>
<protein>
    <submittedName>
        <fullName evidence="1">Uncharacterized protein</fullName>
    </submittedName>
</protein>
<proteinExistence type="predicted"/>
<name>H8MQE0_CORCM</name>
<sequence>MNGEAFVRIAVESRDGAGVESALRECLGLRGDLSEASVLGFHVSVEDLSAQLAYTRAFLRTHRLEDEVADAWELELDAFVVEVQIFGQRECFGKEMDAVLGDQLGRALSVRLSCRTLVSLQGGEVLLRAYDRGVMIRDLRERYASFLAGSSWLPARGLSK</sequence>